<comment type="caution">
    <text evidence="11">The sequence shown here is derived from an EMBL/GenBank/DDBJ whole genome shotgun (WGS) entry which is preliminary data.</text>
</comment>
<dbReference type="InterPro" id="IPR046357">
    <property type="entry name" value="PPIase_dom_sf"/>
</dbReference>
<dbReference type="Proteomes" id="UP001265259">
    <property type="component" value="Unassembled WGS sequence"/>
</dbReference>
<dbReference type="PROSITE" id="PS01096">
    <property type="entry name" value="PPIC_PPIASE_1"/>
    <property type="match status" value="1"/>
</dbReference>
<comment type="catalytic activity">
    <reaction evidence="1">
        <text>[protein]-peptidylproline (omega=180) = [protein]-peptidylproline (omega=0)</text>
        <dbReference type="Rhea" id="RHEA:16237"/>
        <dbReference type="Rhea" id="RHEA-COMP:10747"/>
        <dbReference type="Rhea" id="RHEA-COMP:10748"/>
        <dbReference type="ChEBI" id="CHEBI:83833"/>
        <dbReference type="ChEBI" id="CHEBI:83834"/>
        <dbReference type="EC" id="5.2.1.8"/>
    </reaction>
</comment>
<feature type="chain" id="PRO_5046236001" description="Parvulin-like PPIase" evidence="9">
    <location>
        <begin position="25"/>
        <end position="292"/>
    </location>
</feature>
<evidence type="ECO:0000256" key="4">
    <source>
        <dbReference type="ARBA" id="ARBA00018370"/>
    </source>
</evidence>
<dbReference type="PANTHER" id="PTHR47245:SF2">
    <property type="entry name" value="PEPTIDYL-PROLYL CIS-TRANS ISOMERASE HP_0175-RELATED"/>
    <property type="match status" value="1"/>
</dbReference>
<keyword evidence="12" id="KW-1185">Reference proteome</keyword>
<dbReference type="Gene3D" id="3.10.50.40">
    <property type="match status" value="1"/>
</dbReference>
<dbReference type="SUPFAM" id="SSF54534">
    <property type="entry name" value="FKBP-like"/>
    <property type="match status" value="1"/>
</dbReference>
<dbReference type="GO" id="GO:0003755">
    <property type="term" value="F:peptidyl-prolyl cis-trans isomerase activity"/>
    <property type="evidence" value="ECO:0007669"/>
    <property type="project" value="UniProtKB-EC"/>
</dbReference>
<dbReference type="Pfam" id="PF00639">
    <property type="entry name" value="Rotamase"/>
    <property type="match status" value="1"/>
</dbReference>
<evidence type="ECO:0000256" key="6">
    <source>
        <dbReference type="ARBA" id="ARBA00030642"/>
    </source>
</evidence>
<gene>
    <name evidence="11" type="ORF">RM543_02655</name>
</gene>
<evidence type="ECO:0000256" key="5">
    <source>
        <dbReference type="ARBA" id="ARBA00023110"/>
    </source>
</evidence>
<dbReference type="EMBL" id="JAVRHL010000001">
    <property type="protein sequence ID" value="MDT0681572.1"/>
    <property type="molecule type" value="Genomic_DNA"/>
</dbReference>
<feature type="domain" description="PpiC" evidence="10">
    <location>
        <begin position="145"/>
        <end position="234"/>
    </location>
</feature>
<keyword evidence="9" id="KW-0732">Signal</keyword>
<dbReference type="InterPro" id="IPR000297">
    <property type="entry name" value="PPIase_PpiC"/>
</dbReference>
<evidence type="ECO:0000256" key="2">
    <source>
        <dbReference type="ARBA" id="ARBA00007656"/>
    </source>
</evidence>
<dbReference type="SUPFAM" id="SSF109998">
    <property type="entry name" value="Triger factor/SurA peptide-binding domain-like"/>
    <property type="match status" value="1"/>
</dbReference>
<keyword evidence="5 8" id="KW-0697">Rotamase</keyword>
<evidence type="ECO:0000256" key="9">
    <source>
        <dbReference type="SAM" id="SignalP"/>
    </source>
</evidence>
<evidence type="ECO:0000313" key="12">
    <source>
        <dbReference type="Proteomes" id="UP001265259"/>
    </source>
</evidence>
<dbReference type="InterPro" id="IPR050245">
    <property type="entry name" value="PrsA_foldase"/>
</dbReference>
<protein>
    <recommendedName>
        <fullName evidence="4">Parvulin-like PPIase</fullName>
        <ecNumber evidence="3">5.2.1.8</ecNumber>
    </recommendedName>
    <alternativeName>
        <fullName evidence="6">Peptidyl-prolyl cis-trans isomerase plp</fullName>
    </alternativeName>
    <alternativeName>
        <fullName evidence="7">Rotamase plp</fullName>
    </alternativeName>
</protein>
<evidence type="ECO:0000256" key="3">
    <source>
        <dbReference type="ARBA" id="ARBA00013194"/>
    </source>
</evidence>
<dbReference type="RefSeq" id="WP_311689346.1">
    <property type="nucleotide sequence ID" value="NZ_JAVRHL010000001.1"/>
</dbReference>
<dbReference type="InterPro" id="IPR023058">
    <property type="entry name" value="PPIase_PpiC_CS"/>
</dbReference>
<feature type="signal peptide" evidence="9">
    <location>
        <begin position="1"/>
        <end position="24"/>
    </location>
</feature>
<organism evidence="11 12">
    <name type="scientific">Tropicimonas omnivorans</name>
    <dbReference type="NCBI Taxonomy" id="3075590"/>
    <lineage>
        <taxon>Bacteria</taxon>
        <taxon>Pseudomonadati</taxon>
        <taxon>Pseudomonadota</taxon>
        <taxon>Alphaproteobacteria</taxon>
        <taxon>Rhodobacterales</taxon>
        <taxon>Roseobacteraceae</taxon>
        <taxon>Tropicimonas</taxon>
    </lineage>
</organism>
<keyword evidence="8 11" id="KW-0413">Isomerase</keyword>
<dbReference type="EC" id="5.2.1.8" evidence="3"/>
<dbReference type="PROSITE" id="PS50198">
    <property type="entry name" value="PPIC_PPIASE_2"/>
    <property type="match status" value="1"/>
</dbReference>
<evidence type="ECO:0000313" key="11">
    <source>
        <dbReference type="EMBL" id="MDT0681572.1"/>
    </source>
</evidence>
<reference evidence="11 12" key="1">
    <citation type="submission" date="2023-09" db="EMBL/GenBank/DDBJ databases">
        <authorList>
            <person name="Rey-Velasco X."/>
        </authorList>
    </citation>
    <scope>NUCLEOTIDE SEQUENCE [LARGE SCALE GENOMIC DNA]</scope>
    <source>
        <strain evidence="11 12">F158</strain>
    </source>
</reference>
<evidence type="ECO:0000256" key="8">
    <source>
        <dbReference type="PROSITE-ProRule" id="PRU00278"/>
    </source>
</evidence>
<name>A0ABU3DCZ6_9RHOB</name>
<accession>A0ABU3DCZ6</accession>
<comment type="similarity">
    <text evidence="2">Belongs to the PpiC/parvulin rotamase family.</text>
</comment>
<sequence length="292" mass="31148">MTRVITAPWTAGLLTLALAMPAAAQDETAEGASTGGDVTADTVVATVNGTEITVGNMIVARSTLPQQYQQLPPEVLFQGVLDQLVQQTVLSQEADEPSRLTELTLANQRSALMAGEVLLSVAEDAVTDEAIQEAYDAQYSDAEPTREWNASHILVETEEEAQTLKTELEEGADFATLAQERSTGPSGPSGGELGWFGPGMMVPEFEEAVTGMEEGDVSDPVQTQFGWHVVKLNETRMQDAPAVEDVRAELAAQVEQNAVQQYVADAVSGADVEESEAEIDPSILGDLNLVQE</sequence>
<proteinExistence type="inferred from homology"/>
<dbReference type="Gene3D" id="1.10.8.1040">
    <property type="match status" value="1"/>
</dbReference>
<dbReference type="InterPro" id="IPR027304">
    <property type="entry name" value="Trigger_fact/SurA_dom_sf"/>
</dbReference>
<evidence type="ECO:0000256" key="7">
    <source>
        <dbReference type="ARBA" id="ARBA00031484"/>
    </source>
</evidence>
<dbReference type="PANTHER" id="PTHR47245">
    <property type="entry name" value="PEPTIDYLPROLYL ISOMERASE"/>
    <property type="match status" value="1"/>
</dbReference>
<evidence type="ECO:0000256" key="1">
    <source>
        <dbReference type="ARBA" id="ARBA00000971"/>
    </source>
</evidence>
<evidence type="ECO:0000259" key="10">
    <source>
        <dbReference type="PROSITE" id="PS50198"/>
    </source>
</evidence>